<sequence>MLKTEVFEQLKTAMREKDTLAKGVLSLLKSALDSAEKEKGEALTADEEIAIINREVKQTNQALEGAQTAGRADLIEKEEAKLTLLRSFLPKQLSEEEIAEKLVAAGVGKGMNMGEAMKIAKPLLTGQAEGAVISKVVKNIIA</sequence>
<evidence type="ECO:0000313" key="1">
    <source>
        <dbReference type="EMBL" id="WGF40047.1"/>
    </source>
</evidence>
<dbReference type="InterPro" id="IPR019004">
    <property type="entry name" value="YqeY/Aim41"/>
</dbReference>
<dbReference type="SUPFAM" id="SSF89095">
    <property type="entry name" value="GatB/YqeY motif"/>
    <property type="match status" value="1"/>
</dbReference>
<dbReference type="InterPro" id="IPR023168">
    <property type="entry name" value="GatB_Yqey_C_2"/>
</dbReference>
<dbReference type="PANTHER" id="PTHR28055:SF1">
    <property type="entry name" value="ALTERED INHERITANCE OF MITOCHONDRIA PROTEIN 41, MITOCHONDRIAL"/>
    <property type="match status" value="1"/>
</dbReference>
<reference evidence="1 2" key="1">
    <citation type="submission" date="2023-04" db="EMBL/GenBank/DDBJ databases">
        <title>Genomic of Lysinibacillus capsici TSBLM.</title>
        <authorList>
            <person name="Hu X.S."/>
            <person name="Yu C.H."/>
        </authorList>
    </citation>
    <scope>NUCLEOTIDE SEQUENCE [LARGE SCALE GENOMIC DNA]</scope>
    <source>
        <strain evidence="1 2">TSBLM</strain>
    </source>
</reference>
<dbReference type="InterPro" id="IPR042184">
    <property type="entry name" value="YqeY/Aim41_N"/>
</dbReference>
<dbReference type="Gene3D" id="1.10.1510.10">
    <property type="entry name" value="Uncharacterised protein YqeY/AIM41 PF09424, N-terminal domain"/>
    <property type="match status" value="1"/>
</dbReference>
<keyword evidence="2" id="KW-1185">Reference proteome</keyword>
<dbReference type="PANTHER" id="PTHR28055">
    <property type="entry name" value="ALTERED INHERITANCE OF MITOCHONDRIA PROTEIN 41, MITOCHONDRIAL"/>
    <property type="match status" value="1"/>
</dbReference>
<name>A0ABY8KKM3_9BACI</name>
<dbReference type="Pfam" id="PF09424">
    <property type="entry name" value="YqeY"/>
    <property type="match status" value="1"/>
</dbReference>
<accession>A0ABY8KKM3</accession>
<evidence type="ECO:0000313" key="2">
    <source>
        <dbReference type="Proteomes" id="UP001244564"/>
    </source>
</evidence>
<dbReference type="RefSeq" id="WP_048392170.1">
    <property type="nucleotide sequence ID" value="NZ_CANLUV010000001.1"/>
</dbReference>
<proteinExistence type="predicted"/>
<dbReference type="Gene3D" id="1.10.10.410">
    <property type="match status" value="1"/>
</dbReference>
<dbReference type="Proteomes" id="UP001244564">
    <property type="component" value="Chromosome"/>
</dbReference>
<gene>
    <name evidence="1" type="ORF">QBO96_07195</name>
</gene>
<dbReference type="EMBL" id="CP122283">
    <property type="protein sequence ID" value="WGF40047.1"/>
    <property type="molecule type" value="Genomic_DNA"/>
</dbReference>
<dbReference type="InterPro" id="IPR003789">
    <property type="entry name" value="Asn/Gln_tRNA_amidoTrase-B-like"/>
</dbReference>
<organism evidence="1 2">
    <name type="scientific">Lysinibacillus capsici</name>
    <dbReference type="NCBI Taxonomy" id="2115968"/>
    <lineage>
        <taxon>Bacteria</taxon>
        <taxon>Bacillati</taxon>
        <taxon>Bacillota</taxon>
        <taxon>Bacilli</taxon>
        <taxon>Bacillales</taxon>
        <taxon>Bacillaceae</taxon>
        <taxon>Lysinibacillus</taxon>
    </lineage>
</organism>
<protein>
    <submittedName>
        <fullName evidence="1">GatB/YqeY domain-containing protein</fullName>
    </submittedName>
</protein>